<evidence type="ECO:0000313" key="1">
    <source>
        <dbReference type="EMBL" id="AXF76569.1"/>
    </source>
</evidence>
<protein>
    <submittedName>
        <fullName evidence="1">Tail assembly chaperone</fullName>
    </submittedName>
    <submittedName>
        <fullName evidence="3">Tail assembly protein</fullName>
    </submittedName>
</protein>
<dbReference type="InterPro" id="IPR003458">
    <property type="entry name" value="Phage_T4_Gp38_tail_assem"/>
</dbReference>
<organism evidence="3 4">
    <name type="scientific">Erwinia tracheiphila</name>
    <dbReference type="NCBI Taxonomy" id="65700"/>
    <lineage>
        <taxon>Bacteria</taxon>
        <taxon>Pseudomonadati</taxon>
        <taxon>Pseudomonadota</taxon>
        <taxon>Gammaproteobacteria</taxon>
        <taxon>Enterobacterales</taxon>
        <taxon>Erwiniaceae</taxon>
        <taxon>Erwinia</taxon>
    </lineage>
</organism>
<dbReference type="Proteomes" id="UP000033924">
    <property type="component" value="Unassembled WGS sequence"/>
</dbReference>
<dbReference type="PANTHER" id="PTHR34413">
    <property type="entry name" value="PROPHAGE TAIL FIBER ASSEMBLY PROTEIN HOMOLOG TFAE-RELATED-RELATED"/>
    <property type="match status" value="1"/>
</dbReference>
<accession>A0A0M2K5E9</accession>
<dbReference type="Pfam" id="PF02413">
    <property type="entry name" value="Caudo_TAP"/>
    <property type="match status" value="1"/>
</dbReference>
<dbReference type="EMBL" id="JXNU01000005">
    <property type="protein sequence ID" value="KKF34189.1"/>
    <property type="molecule type" value="Genomic_DNA"/>
</dbReference>
<dbReference type="AlphaFoldDB" id="A0A0M2K5E9"/>
<sequence length="202" mass="22166">MAEAQFNSDMIAVVAGDITVYNFDGSTREYRSSSVEYVAVGIGLPAHSCIDAPLDAKEGLVICRTSDFSAWEYVADHRGETAYSKETGQPVIISVLGDYPPDSTPEAPATPYDKWDGQKWVTDSVAKRKADIEYSGEQRQRLLSEVDDITSDWRVALMLGDISESDKTKLSAWMAYKSEVKAVDISTAPDVTWPVKPEAQAS</sequence>
<dbReference type="EMBL" id="CP013970">
    <property type="protein sequence ID" value="AXF76569.1"/>
    <property type="molecule type" value="Genomic_DNA"/>
</dbReference>
<dbReference type="Proteomes" id="UP000264980">
    <property type="component" value="Chromosome"/>
</dbReference>
<evidence type="ECO:0000313" key="4">
    <source>
        <dbReference type="Proteomes" id="UP000033924"/>
    </source>
</evidence>
<evidence type="ECO:0000313" key="3">
    <source>
        <dbReference type="EMBL" id="KKF34189.1"/>
    </source>
</evidence>
<reference evidence="1 5" key="2">
    <citation type="submission" date="2016-01" db="EMBL/GenBank/DDBJ databases">
        <authorList>
            <person name="Oliw E.H."/>
        </authorList>
    </citation>
    <scope>NUCLEOTIDE SEQUENCE [LARGE SCALE GENOMIC DNA]</scope>
    <source>
        <strain evidence="1 5">MDcuke</strain>
    </source>
</reference>
<dbReference type="PATRIC" id="fig|65700.7.peg.6064"/>
<reference evidence="3 4" key="1">
    <citation type="submission" date="2015-01" db="EMBL/GenBank/DDBJ databases">
        <title>Erwinia tracheiphila.</title>
        <authorList>
            <person name="Shapiro L.R."/>
        </authorList>
    </citation>
    <scope>NUCLEOTIDE SEQUENCE [LARGE SCALE GENOMIC DNA]</scope>
    <source>
        <strain evidence="3 4">BuffGH</strain>
    </source>
</reference>
<evidence type="ECO:0000313" key="5">
    <source>
        <dbReference type="Proteomes" id="UP000264980"/>
    </source>
</evidence>
<gene>
    <name evidence="1" type="ORF">AV903_11770</name>
    <name evidence="3" type="ORF">SY86_24535</name>
    <name evidence="2" type="ORF">SY86_25745</name>
</gene>
<dbReference type="STRING" id="65700.SY86_24535"/>
<proteinExistence type="predicted"/>
<dbReference type="InterPro" id="IPR051220">
    <property type="entry name" value="TFA_Chaperone"/>
</dbReference>
<dbReference type="EMBL" id="JXNU01000006">
    <property type="protein sequence ID" value="KKF34102.1"/>
    <property type="molecule type" value="Genomic_DNA"/>
</dbReference>
<keyword evidence="4" id="KW-1185">Reference proteome</keyword>
<dbReference type="PANTHER" id="PTHR34413:SF2">
    <property type="entry name" value="PROPHAGE TAIL FIBER ASSEMBLY PROTEIN HOMOLOG TFAE-RELATED"/>
    <property type="match status" value="1"/>
</dbReference>
<dbReference type="RefSeq" id="WP_016191669.1">
    <property type="nucleotide sequence ID" value="NZ_CP013970.1"/>
</dbReference>
<evidence type="ECO:0000313" key="2">
    <source>
        <dbReference type="EMBL" id="KKF34102.1"/>
    </source>
</evidence>
<name>A0A0M2K5E9_9GAMM</name>